<proteinExistence type="predicted"/>
<dbReference type="KEGG" id="dko:I596_2710"/>
<dbReference type="GO" id="GO:0006508">
    <property type="term" value="P:proteolysis"/>
    <property type="evidence" value="ECO:0007669"/>
    <property type="project" value="UniProtKB-KW"/>
</dbReference>
<dbReference type="Gene3D" id="2.60.120.380">
    <property type="match status" value="1"/>
</dbReference>
<dbReference type="EMBL" id="CP015249">
    <property type="protein sequence ID" value="ANB18705.1"/>
    <property type="molecule type" value="Genomic_DNA"/>
</dbReference>
<evidence type="ECO:0000313" key="3">
    <source>
        <dbReference type="EMBL" id="ANB18705.1"/>
    </source>
</evidence>
<feature type="compositionally biased region" description="Low complexity" evidence="1">
    <location>
        <begin position="182"/>
        <end position="194"/>
    </location>
</feature>
<evidence type="ECO:0000256" key="1">
    <source>
        <dbReference type="SAM" id="MobiDB-lite"/>
    </source>
</evidence>
<dbReference type="GO" id="GO:0008233">
    <property type="term" value="F:peptidase activity"/>
    <property type="evidence" value="ECO:0007669"/>
    <property type="project" value="UniProtKB-KW"/>
</dbReference>
<keyword evidence="3" id="KW-0378">Hydrolase</keyword>
<dbReference type="Proteomes" id="UP000076830">
    <property type="component" value="Chromosome"/>
</dbReference>
<keyword evidence="4" id="KW-1185">Reference proteome</keyword>
<sequence>MSRARRLASRLALSLALVAPAVLAAPTIPLASGTPAAFTLQGQTFTTSYYIDVPANIGQNAQLKIQFSGTGAADADLFVRYDTPFADRTLHGANAYFELFQRYAHYASVSGTSTESVVVRRSSRQPLQPGRWYIAVVNLSQPSTQISLTASIEASPTDGGIQLEFPTTTSGTCNGAPWNDSTPATPTGGNPGTTLGQQRRNALQRASELLAAQIKTPSPIRIRACWRDLEASATRAILAQAGPSNLTLHDIDAPAPWLPNGYSWYSIAAAARLAGTRSCGVVGGSCSQPDIVATFNARIGASDVLGGRTFDYGYTPAASGSNFDFISIAMHEIAHGLGFIGLVNIDSTDPAPLGARFSGEGASGYSGTGYNDVYGENAAILNTTAASWKPFLDPQTSDAERAAALVSGNGLRWWGPAAVASPLNTLRQQTPPFNLPMLYAPCTGSPCTPQGGSTLSHLVQAGDLMNASYQVPGPRTLGLAKPMLDAVGWSDAAAAPPAFTAPISSWWFDRSRAGHGIDLQLARRDANAGDVYNVIFYTFDAAGKPEIFISTGNLVDGVFVGGRDQNGNGMQRMRYDAASRTSVLDPSVGGDLVIDFNSAAASPACRNVARAAAQLGVMSWRVGATRGQWCVEPLVLPSSHPTPNLSGQWYGGTDSGWGIGTQMVRQDGRGPYTPNLLYYPADASGTLRWAGADFESFASGGTTTVYTVNGYCRTCTPVPVTYATIGTFSLTLTEATVGGQPTGVNRASFTVTFPGSGYTFSRSGAPITLLTLPNGGN</sequence>
<keyword evidence="2" id="KW-0732">Signal</keyword>
<name>A0A160DVU6_9GAMM</name>
<organism evidence="3 4">
    <name type="scientific">Dokdonella koreensis DS-123</name>
    <dbReference type="NCBI Taxonomy" id="1300342"/>
    <lineage>
        <taxon>Bacteria</taxon>
        <taxon>Pseudomonadati</taxon>
        <taxon>Pseudomonadota</taxon>
        <taxon>Gammaproteobacteria</taxon>
        <taxon>Lysobacterales</taxon>
        <taxon>Rhodanobacteraceae</taxon>
        <taxon>Dokdonella</taxon>
    </lineage>
</organism>
<keyword evidence="3" id="KW-0645">Protease</keyword>
<dbReference type="OrthoDB" id="614750at2"/>
<dbReference type="AlphaFoldDB" id="A0A160DVU6"/>
<evidence type="ECO:0000313" key="4">
    <source>
        <dbReference type="Proteomes" id="UP000076830"/>
    </source>
</evidence>
<feature type="region of interest" description="Disordered" evidence="1">
    <location>
        <begin position="171"/>
        <end position="199"/>
    </location>
</feature>
<feature type="signal peptide" evidence="2">
    <location>
        <begin position="1"/>
        <end position="24"/>
    </location>
</feature>
<evidence type="ECO:0000256" key="2">
    <source>
        <dbReference type="SAM" id="SignalP"/>
    </source>
</evidence>
<dbReference type="STRING" id="1300342.I596_2710"/>
<feature type="chain" id="PRO_5007813485" evidence="2">
    <location>
        <begin position="25"/>
        <end position="777"/>
    </location>
</feature>
<accession>A0A160DVU6</accession>
<reference evidence="3 4" key="1">
    <citation type="submission" date="2016-04" db="EMBL/GenBank/DDBJ databases">
        <title>Complete genome sequence of Dokdonella koreensis DS-123T.</title>
        <authorList>
            <person name="Kim J.F."/>
            <person name="Lee H."/>
            <person name="Kwak M.-J."/>
        </authorList>
    </citation>
    <scope>NUCLEOTIDE SEQUENCE [LARGE SCALE GENOMIC DNA]</scope>
    <source>
        <strain evidence="3 4">DS-123</strain>
    </source>
</reference>
<dbReference type="RefSeq" id="WP_067648553.1">
    <property type="nucleotide sequence ID" value="NZ_CP015249.1"/>
</dbReference>
<protein>
    <submittedName>
        <fullName evidence="3">Protease-associated PA</fullName>
    </submittedName>
</protein>
<gene>
    <name evidence="3" type="ORF">I596_2710</name>
</gene>